<organism evidence="3 4">
    <name type="scientific">Plebeiibacterium sediminum</name>
    <dbReference type="NCBI Taxonomy" id="2992112"/>
    <lineage>
        <taxon>Bacteria</taxon>
        <taxon>Pseudomonadati</taxon>
        <taxon>Bacteroidota</taxon>
        <taxon>Bacteroidia</taxon>
        <taxon>Marinilabiliales</taxon>
        <taxon>Marinilabiliaceae</taxon>
        <taxon>Plebeiibacterium</taxon>
    </lineage>
</organism>
<gene>
    <name evidence="3" type="ORF">OM075_04815</name>
</gene>
<feature type="transmembrane region" description="Helical" evidence="1">
    <location>
        <begin position="706"/>
        <end position="727"/>
    </location>
</feature>
<dbReference type="InterPro" id="IPR036388">
    <property type="entry name" value="WH-like_DNA-bd_sf"/>
</dbReference>
<dbReference type="AlphaFoldDB" id="A0AAE3SDY7"/>
<dbReference type="SUPFAM" id="SSF50998">
    <property type="entry name" value="Quinoprotein alcohol dehydrogenase-like"/>
    <property type="match status" value="1"/>
</dbReference>
<evidence type="ECO:0000259" key="2">
    <source>
        <dbReference type="SMART" id="SM00421"/>
    </source>
</evidence>
<name>A0AAE3SDY7_9BACT</name>
<reference evidence="3" key="1">
    <citation type="submission" date="2022-10" db="EMBL/GenBank/DDBJ databases">
        <authorList>
            <person name="Yu W.X."/>
        </authorList>
    </citation>
    <scope>NUCLEOTIDE SEQUENCE</scope>
    <source>
        <strain evidence="3">AAT</strain>
    </source>
</reference>
<dbReference type="Gene3D" id="1.10.10.10">
    <property type="entry name" value="Winged helix-like DNA-binding domain superfamily/Winged helix DNA-binding domain"/>
    <property type="match status" value="1"/>
</dbReference>
<dbReference type="InterPro" id="IPR016032">
    <property type="entry name" value="Sig_transdc_resp-reg_C-effctor"/>
</dbReference>
<dbReference type="Pfam" id="PF00196">
    <property type="entry name" value="GerE"/>
    <property type="match status" value="1"/>
</dbReference>
<evidence type="ECO:0000313" key="3">
    <source>
        <dbReference type="EMBL" id="MCW3785775.1"/>
    </source>
</evidence>
<dbReference type="SUPFAM" id="SSF46894">
    <property type="entry name" value="C-terminal effector domain of the bipartite response regulators"/>
    <property type="match status" value="1"/>
</dbReference>
<feature type="domain" description="HTH luxR-type" evidence="2">
    <location>
        <begin position="826"/>
        <end position="883"/>
    </location>
</feature>
<dbReference type="GO" id="GO:0003677">
    <property type="term" value="F:DNA binding"/>
    <property type="evidence" value="ECO:0007669"/>
    <property type="project" value="InterPro"/>
</dbReference>
<evidence type="ECO:0000256" key="1">
    <source>
        <dbReference type="SAM" id="Phobius"/>
    </source>
</evidence>
<comment type="caution">
    <text evidence="3">The sequence shown here is derived from an EMBL/GenBank/DDBJ whole genome shotgun (WGS) entry which is preliminary data.</text>
</comment>
<protein>
    <submittedName>
        <fullName evidence="3">LuxR C-terminal-related transcriptional regulator</fullName>
    </submittedName>
</protein>
<dbReference type="SMART" id="SM00421">
    <property type="entry name" value="HTH_LUXR"/>
    <property type="match status" value="1"/>
</dbReference>
<keyword evidence="4" id="KW-1185">Reference proteome</keyword>
<proteinExistence type="predicted"/>
<dbReference type="GO" id="GO:0006355">
    <property type="term" value="P:regulation of DNA-templated transcription"/>
    <property type="evidence" value="ECO:0007669"/>
    <property type="project" value="InterPro"/>
</dbReference>
<dbReference type="Gene3D" id="2.60.40.10">
    <property type="entry name" value="Immunoglobulins"/>
    <property type="match status" value="1"/>
</dbReference>
<dbReference type="EMBL" id="JAPDPJ010000006">
    <property type="protein sequence ID" value="MCW3785775.1"/>
    <property type="molecule type" value="Genomic_DNA"/>
</dbReference>
<dbReference type="InterPro" id="IPR000792">
    <property type="entry name" value="Tscrpt_reg_LuxR_C"/>
</dbReference>
<keyword evidence="1" id="KW-0472">Membrane</keyword>
<dbReference type="Gene3D" id="2.130.10.10">
    <property type="entry name" value="YVTN repeat-like/Quinoprotein amine dehydrogenase"/>
    <property type="match status" value="1"/>
</dbReference>
<keyword evidence="1" id="KW-1133">Transmembrane helix</keyword>
<sequence length="886" mass="102354">MIRLLYAILFFSCVNLSASKYLPKVICFDKETYQAGRQNWDIDIDQYGIVYFGNSNGLLYNVYGEWSLATMSEPGLVRTVMADHDTIWSASSEFGYFIRQNGKMVFHHIGQTDGDQIWNMVKFRNQIIMQSSYKLYIYDKISHKTDEIDIPGHVYSIIVWNEKVWMVLASGEIGYFENNNFKKVSQFEELKNREVRKIFLHNGKMFFVLFDGDVYAYSNDILAKINLPEALQKNTLFSGFSYDENSYCLGSIANGFFHLDDDGTISRQVNATHGLIDNTILSMKCDGLGNVWLGLDYGIAKIELQSAINNIFEGGATYSIKNFQGNTYLATNKGLFVSSEKGAFEMVPNTGGQVWNLKIIDNSLFVCHNKGMLILKNGSIKNVAPYSGFIDVARFEGTDYYLFSSYQELILIHKVGDRYDYIKNLNIWGNSSLVYDKENKCIWGEMNGQDIVKISLNAKAKVSSERIDGVTHIFDTEMGIFFNNEEHILQYKNGVFKPSEHPLIEKVASNDIESLNFGSNGNSVAYIQKGEVKLDVLLPDGNIYSYNTLLKSLGKLINDERKFVDIKNNKLRLATDRGVTIFDIDFHSDFKKYSKPVISSVSELDDENSKTFYPFSEDGIKYKAGNRDLKFSFSINKSMYDVVEYRYKLEPEDKQWSDWSSDKDEVFYAQLKGGKYHFYLQSRINGGEVNESSLLIHIDKKWYQTAWVLLPVFLLLFFIGFIMYYIMLTISQIKLKKQEKIYAENEASKTISLKNEQLLQYTEIISHKNEFLNKLKVGLESMRNTDAKRWANMINDEVNNEKKEFLFHKLFSEIHQDFIARLTEKFPNLTSNDIRVLSFIRANLENKEISNLMNISPRSLDTNRYRLRKKLNLEQGVDLNQFIRDF</sequence>
<dbReference type="InterPro" id="IPR011047">
    <property type="entry name" value="Quinoprotein_ADH-like_sf"/>
</dbReference>
<keyword evidence="1" id="KW-0812">Transmembrane</keyword>
<accession>A0AAE3SDY7</accession>
<dbReference type="InterPro" id="IPR011123">
    <property type="entry name" value="Y_Y_Y"/>
</dbReference>
<dbReference type="InterPro" id="IPR015943">
    <property type="entry name" value="WD40/YVTN_repeat-like_dom_sf"/>
</dbReference>
<dbReference type="Proteomes" id="UP001209229">
    <property type="component" value="Unassembled WGS sequence"/>
</dbReference>
<dbReference type="RefSeq" id="WP_301189346.1">
    <property type="nucleotide sequence ID" value="NZ_JAPDPJ010000006.1"/>
</dbReference>
<evidence type="ECO:0000313" key="4">
    <source>
        <dbReference type="Proteomes" id="UP001209229"/>
    </source>
</evidence>
<dbReference type="Pfam" id="PF07495">
    <property type="entry name" value="Y_Y_Y"/>
    <property type="match status" value="1"/>
</dbReference>
<dbReference type="InterPro" id="IPR013783">
    <property type="entry name" value="Ig-like_fold"/>
</dbReference>